<dbReference type="AlphaFoldDB" id="A0A8J5JV66"/>
<comment type="caution">
    <text evidence="1">The sequence shown here is derived from an EMBL/GenBank/DDBJ whole genome shotgun (WGS) entry which is preliminary data.</text>
</comment>
<keyword evidence="2" id="KW-1185">Reference proteome</keyword>
<dbReference type="PANTHER" id="PTHR14815:SF2">
    <property type="entry name" value="DDB1- AND CUL4-ASSOCIATED FACTOR 17"/>
    <property type="match status" value="1"/>
</dbReference>
<proteinExistence type="predicted"/>
<dbReference type="PANTHER" id="PTHR14815">
    <property type="entry name" value="DDB1- AND CUL4-ASSOCIATED FACTOR 17"/>
    <property type="match status" value="1"/>
</dbReference>
<dbReference type="InterPro" id="IPR031620">
    <property type="entry name" value="DCAF17"/>
</dbReference>
<dbReference type="Pfam" id="PF15802">
    <property type="entry name" value="DCAF17"/>
    <property type="match status" value="1"/>
</dbReference>
<evidence type="ECO:0000313" key="2">
    <source>
        <dbReference type="Proteomes" id="UP000747542"/>
    </source>
</evidence>
<organism evidence="1 2">
    <name type="scientific">Homarus americanus</name>
    <name type="common">American lobster</name>
    <dbReference type="NCBI Taxonomy" id="6706"/>
    <lineage>
        <taxon>Eukaryota</taxon>
        <taxon>Metazoa</taxon>
        <taxon>Ecdysozoa</taxon>
        <taxon>Arthropoda</taxon>
        <taxon>Crustacea</taxon>
        <taxon>Multicrustacea</taxon>
        <taxon>Malacostraca</taxon>
        <taxon>Eumalacostraca</taxon>
        <taxon>Eucarida</taxon>
        <taxon>Decapoda</taxon>
        <taxon>Pleocyemata</taxon>
        <taxon>Astacidea</taxon>
        <taxon>Nephropoidea</taxon>
        <taxon>Nephropidae</taxon>
        <taxon>Homarus</taxon>
    </lineage>
</organism>
<sequence length="366" mass="41923">MKLRRRKTAVQELINREYGVKCPWWTSIQALRQATFGPRRQWKQILQTRANSLMELSGDLMWITKPSGQIGVSCGVMKRICGDGRLLPLYKMDLYSRPKELAIYEIPDPNFKASIPQQEYQPVMFTLCKGGVLMRHNLENGRLYNKIQLSHLPAGSLSVSFLSDVVIIKSPKLKFLPRTESLFRFSVFSMHPFKHLATLDIASSVFPDGEHKSQYGKLRNAEIHDDMLLVMTNKNFTLIYDAQKIIKEKMMGNVDTAEEFVSKCTMGVEKAPPLLFVTLAHMDILGLGACPWTYIRAVSDSVLEVRDLRTEELLEGGQVRWKDKNDVQISPDYLMFHPDDSSRVIHVRTSEIRMRSLPNIPDLDGY</sequence>
<evidence type="ECO:0000313" key="1">
    <source>
        <dbReference type="EMBL" id="KAG7164957.1"/>
    </source>
</evidence>
<dbReference type="GO" id="GO:0080008">
    <property type="term" value="C:Cul4-RING E3 ubiquitin ligase complex"/>
    <property type="evidence" value="ECO:0007669"/>
    <property type="project" value="TreeGrafter"/>
</dbReference>
<gene>
    <name evidence="1" type="primary">Dcaf17-L</name>
    <name evidence="1" type="ORF">Hamer_G004681</name>
</gene>
<accession>A0A8J5JV66</accession>
<dbReference type="Proteomes" id="UP000747542">
    <property type="component" value="Unassembled WGS sequence"/>
</dbReference>
<protein>
    <submittedName>
        <fullName evidence="1">DDB1- and CUL4-associated factor 17-like</fullName>
    </submittedName>
</protein>
<reference evidence="1" key="1">
    <citation type="journal article" date="2021" name="Sci. Adv.">
        <title>The American lobster genome reveals insights on longevity, neural, and immune adaptations.</title>
        <authorList>
            <person name="Polinski J.M."/>
            <person name="Zimin A.V."/>
            <person name="Clark K.F."/>
            <person name="Kohn A.B."/>
            <person name="Sadowski N."/>
            <person name="Timp W."/>
            <person name="Ptitsyn A."/>
            <person name="Khanna P."/>
            <person name="Romanova D.Y."/>
            <person name="Williams P."/>
            <person name="Greenwood S.J."/>
            <person name="Moroz L.L."/>
            <person name="Walt D.R."/>
            <person name="Bodnar A.G."/>
        </authorList>
    </citation>
    <scope>NUCLEOTIDE SEQUENCE</scope>
    <source>
        <strain evidence="1">GMGI-L3</strain>
    </source>
</reference>
<dbReference type="GO" id="GO:0016567">
    <property type="term" value="P:protein ubiquitination"/>
    <property type="evidence" value="ECO:0007669"/>
    <property type="project" value="InterPro"/>
</dbReference>
<name>A0A8J5JV66_HOMAM</name>
<dbReference type="EMBL" id="JAHLQT010024847">
    <property type="protein sequence ID" value="KAG7164957.1"/>
    <property type="molecule type" value="Genomic_DNA"/>
</dbReference>